<sequence>MHQQREPMTVVARPYAPQPGFTPKVIPMARSGVESSARLHSAGAPLAVLAVAQFLIAVDYSIVYIARRASAKNSP</sequence>
<evidence type="ECO:0000256" key="1">
    <source>
        <dbReference type="SAM" id="Phobius"/>
    </source>
</evidence>
<evidence type="ECO:0000313" key="2">
    <source>
        <dbReference type="EMBL" id="GIH43472.1"/>
    </source>
</evidence>
<organism evidence="2 3">
    <name type="scientific">Microbispora corallina</name>
    <dbReference type="NCBI Taxonomy" id="83302"/>
    <lineage>
        <taxon>Bacteria</taxon>
        <taxon>Bacillati</taxon>
        <taxon>Actinomycetota</taxon>
        <taxon>Actinomycetes</taxon>
        <taxon>Streptosporangiales</taxon>
        <taxon>Streptosporangiaceae</taxon>
        <taxon>Microbispora</taxon>
    </lineage>
</organism>
<keyword evidence="1" id="KW-1133">Transmembrane helix</keyword>
<protein>
    <submittedName>
        <fullName evidence="2">Uncharacterized protein</fullName>
    </submittedName>
</protein>
<name>A0ABQ4G8T5_9ACTN</name>
<keyword evidence="1" id="KW-0472">Membrane</keyword>
<reference evidence="2 3" key="1">
    <citation type="submission" date="2021-01" db="EMBL/GenBank/DDBJ databases">
        <title>Whole genome shotgun sequence of Microbispora corallina NBRC 16416.</title>
        <authorList>
            <person name="Komaki H."/>
            <person name="Tamura T."/>
        </authorList>
    </citation>
    <scope>NUCLEOTIDE SEQUENCE [LARGE SCALE GENOMIC DNA]</scope>
    <source>
        <strain evidence="2 3">NBRC 16416</strain>
    </source>
</reference>
<feature type="transmembrane region" description="Helical" evidence="1">
    <location>
        <begin position="46"/>
        <end position="66"/>
    </location>
</feature>
<accession>A0ABQ4G8T5</accession>
<dbReference type="RefSeq" id="WP_239104058.1">
    <property type="nucleotide sequence ID" value="NZ_BAAAGP010000013.1"/>
</dbReference>
<gene>
    <name evidence="2" type="ORF">Mco01_64720</name>
</gene>
<keyword evidence="3" id="KW-1185">Reference proteome</keyword>
<dbReference type="EMBL" id="BOOC01000039">
    <property type="protein sequence ID" value="GIH43472.1"/>
    <property type="molecule type" value="Genomic_DNA"/>
</dbReference>
<keyword evidence="1" id="KW-0812">Transmembrane</keyword>
<dbReference type="Proteomes" id="UP000603904">
    <property type="component" value="Unassembled WGS sequence"/>
</dbReference>
<evidence type="ECO:0000313" key="3">
    <source>
        <dbReference type="Proteomes" id="UP000603904"/>
    </source>
</evidence>
<proteinExistence type="predicted"/>
<comment type="caution">
    <text evidence="2">The sequence shown here is derived from an EMBL/GenBank/DDBJ whole genome shotgun (WGS) entry which is preliminary data.</text>
</comment>